<keyword evidence="7" id="KW-0256">Endoplasmic reticulum</keyword>
<evidence type="ECO:0000256" key="10">
    <source>
        <dbReference type="ARBA" id="ARBA00023004"/>
    </source>
</evidence>
<gene>
    <name evidence="16" type="ORF">AWZ03_004650</name>
</gene>
<dbReference type="GO" id="GO:0020037">
    <property type="term" value="F:heme binding"/>
    <property type="evidence" value="ECO:0007669"/>
    <property type="project" value="InterPro"/>
</dbReference>
<evidence type="ECO:0000256" key="5">
    <source>
        <dbReference type="ARBA" id="ARBA00022617"/>
    </source>
</evidence>
<dbReference type="GO" id="GO:0004497">
    <property type="term" value="F:monooxygenase activity"/>
    <property type="evidence" value="ECO:0007669"/>
    <property type="project" value="UniProtKB-KW"/>
</dbReference>
<dbReference type="InterPro" id="IPR017972">
    <property type="entry name" value="Cyt_P450_CS"/>
</dbReference>
<dbReference type="OrthoDB" id="2789670at2759"/>
<keyword evidence="6 13" id="KW-0479">Metal-binding</keyword>
<sequence>MQELMQHILWSSLGALALFYALVKFCLGYWKRRGILHVKPKFLWGNISEVVRGKKNVQQLLLYLYESYKGRAPFIGCYVLLKPLVLILDLELVRNILDSDDGYFTSRGLYNNVKMEPLSGNLFQLDGHRWRQLHAQSAPVFAASNLHKLLPQLLKTSKKLQSGLGVRKQELNVSQLLNSYNVESIAKLAYGLSSEDLSEFSLMTRSYWSNWSLWRAYLAMELPILARLVKYQSYARLANDYFFNLVQEQLQQQRKRDRQPLQSFLQLFAATDKALTDAQIAAQAFGFILAGLQPLNATLGFCLYELALQPELQERTRAEIKRVLKANDGQLTADGLKQLSYTKQVLYETLRLHTPYPFLLRRATREFELTESVFVIARGNNVVIPVAAIHRDPNIYVEPERFDPERFRPEAVLKRPAMSFLPFGQGLRGCIAKQLAEQQLLIGLVALLEHLKYEPSAETQIPMLYDPGKLLLMPRKDIKLSVQRLED</sequence>
<feature type="transmembrane region" description="Helical" evidence="15">
    <location>
        <begin position="7"/>
        <end position="30"/>
    </location>
</feature>
<keyword evidence="11 14" id="KW-0503">Monooxygenase</keyword>
<evidence type="ECO:0000256" key="12">
    <source>
        <dbReference type="ARBA" id="ARBA00023136"/>
    </source>
</evidence>
<evidence type="ECO:0000256" key="9">
    <source>
        <dbReference type="ARBA" id="ARBA00023002"/>
    </source>
</evidence>
<evidence type="ECO:0000256" key="4">
    <source>
        <dbReference type="ARBA" id="ARBA00010617"/>
    </source>
</evidence>
<keyword evidence="15" id="KW-0812">Transmembrane</keyword>
<reference evidence="16 17" key="1">
    <citation type="journal article" date="2019" name="J. Hered.">
        <title>An Improved Genome Assembly for Drosophila navojoa, the Basal Species in the mojavensis Cluster.</title>
        <authorList>
            <person name="Vanderlinde T."/>
            <person name="Dupim E.G."/>
            <person name="Nazario-Yepiz N.O."/>
            <person name="Carvalho A.B."/>
        </authorList>
    </citation>
    <scope>NUCLEOTIDE SEQUENCE [LARGE SCALE GENOMIC DNA]</scope>
    <source>
        <strain evidence="16">Navoj_Jal97</strain>
        <tissue evidence="16">Whole organism</tissue>
    </source>
</reference>
<keyword evidence="8" id="KW-0492">Microsome</keyword>
<dbReference type="InterPro" id="IPR050476">
    <property type="entry name" value="Insect_CytP450_Detox"/>
</dbReference>
<organism evidence="16 17">
    <name type="scientific">Drosophila navojoa</name>
    <name type="common">Fruit fly</name>
    <dbReference type="NCBI Taxonomy" id="7232"/>
    <lineage>
        <taxon>Eukaryota</taxon>
        <taxon>Metazoa</taxon>
        <taxon>Ecdysozoa</taxon>
        <taxon>Arthropoda</taxon>
        <taxon>Hexapoda</taxon>
        <taxon>Insecta</taxon>
        <taxon>Pterygota</taxon>
        <taxon>Neoptera</taxon>
        <taxon>Endopterygota</taxon>
        <taxon>Diptera</taxon>
        <taxon>Brachycera</taxon>
        <taxon>Muscomorpha</taxon>
        <taxon>Ephydroidea</taxon>
        <taxon>Drosophilidae</taxon>
        <taxon>Drosophila</taxon>
    </lineage>
</organism>
<keyword evidence="5 13" id="KW-0349">Heme</keyword>
<feature type="binding site" description="axial binding residue" evidence="13">
    <location>
        <position position="430"/>
    </location>
    <ligand>
        <name>heme</name>
        <dbReference type="ChEBI" id="CHEBI:30413"/>
    </ligand>
    <ligandPart>
        <name>Fe</name>
        <dbReference type="ChEBI" id="CHEBI:18248"/>
    </ligandPart>
</feature>
<keyword evidence="15" id="KW-1133">Transmembrane helix</keyword>
<evidence type="ECO:0000313" key="17">
    <source>
        <dbReference type="Proteomes" id="UP000295192"/>
    </source>
</evidence>
<dbReference type="PRINTS" id="PR00385">
    <property type="entry name" value="P450"/>
</dbReference>
<comment type="similarity">
    <text evidence="4 14">Belongs to the cytochrome P450 family.</text>
</comment>
<evidence type="ECO:0000256" key="15">
    <source>
        <dbReference type="SAM" id="Phobius"/>
    </source>
</evidence>
<evidence type="ECO:0000256" key="13">
    <source>
        <dbReference type="PIRSR" id="PIRSR602401-1"/>
    </source>
</evidence>
<evidence type="ECO:0008006" key="18">
    <source>
        <dbReference type="Google" id="ProtNLM"/>
    </source>
</evidence>
<dbReference type="GO" id="GO:0016705">
    <property type="term" value="F:oxidoreductase activity, acting on paired donors, with incorporation or reduction of molecular oxygen"/>
    <property type="evidence" value="ECO:0007669"/>
    <property type="project" value="InterPro"/>
</dbReference>
<evidence type="ECO:0000256" key="8">
    <source>
        <dbReference type="ARBA" id="ARBA00022848"/>
    </source>
</evidence>
<comment type="subcellular location">
    <subcellularLocation>
        <location evidence="3">Endoplasmic reticulum membrane</location>
        <topology evidence="3">Peripheral membrane protein</topology>
    </subcellularLocation>
    <subcellularLocation>
        <location evidence="2">Microsome membrane</location>
        <topology evidence="2">Peripheral membrane protein</topology>
    </subcellularLocation>
</comment>
<dbReference type="InterPro" id="IPR036396">
    <property type="entry name" value="Cyt_P450_sf"/>
</dbReference>
<dbReference type="GO" id="GO:0005789">
    <property type="term" value="C:endoplasmic reticulum membrane"/>
    <property type="evidence" value="ECO:0007669"/>
    <property type="project" value="UniProtKB-SubCell"/>
</dbReference>
<evidence type="ECO:0000256" key="1">
    <source>
        <dbReference type="ARBA" id="ARBA00001971"/>
    </source>
</evidence>
<evidence type="ECO:0000256" key="3">
    <source>
        <dbReference type="ARBA" id="ARBA00004406"/>
    </source>
</evidence>
<dbReference type="InterPro" id="IPR002401">
    <property type="entry name" value="Cyt_P450_E_grp-I"/>
</dbReference>
<evidence type="ECO:0000256" key="7">
    <source>
        <dbReference type="ARBA" id="ARBA00022824"/>
    </source>
</evidence>
<evidence type="ECO:0000256" key="6">
    <source>
        <dbReference type="ARBA" id="ARBA00022723"/>
    </source>
</evidence>
<dbReference type="CDD" id="cd11056">
    <property type="entry name" value="CYP6-like"/>
    <property type="match status" value="1"/>
</dbReference>
<keyword evidence="10 13" id="KW-0408">Iron</keyword>
<dbReference type="PROSITE" id="PS00086">
    <property type="entry name" value="CYTOCHROME_P450"/>
    <property type="match status" value="1"/>
</dbReference>
<dbReference type="OMA" id="FSLWRAY"/>
<protein>
    <recommendedName>
        <fullName evidence="18">Cytochrome P450</fullName>
    </recommendedName>
</protein>
<proteinExistence type="inferred from homology"/>
<evidence type="ECO:0000256" key="14">
    <source>
        <dbReference type="RuleBase" id="RU000461"/>
    </source>
</evidence>
<dbReference type="PRINTS" id="PR00463">
    <property type="entry name" value="EP450I"/>
</dbReference>
<evidence type="ECO:0000256" key="11">
    <source>
        <dbReference type="ARBA" id="ARBA00023033"/>
    </source>
</evidence>
<name>A0A484BJC6_DRONA</name>
<accession>A0A484BJC6</accession>
<keyword evidence="9 14" id="KW-0560">Oxidoreductase</keyword>
<keyword evidence="17" id="KW-1185">Reference proteome</keyword>
<dbReference type="PANTHER" id="PTHR24292">
    <property type="entry name" value="CYTOCHROME P450"/>
    <property type="match status" value="1"/>
</dbReference>
<evidence type="ECO:0000256" key="2">
    <source>
        <dbReference type="ARBA" id="ARBA00004174"/>
    </source>
</evidence>
<dbReference type="InterPro" id="IPR001128">
    <property type="entry name" value="Cyt_P450"/>
</dbReference>
<dbReference type="SUPFAM" id="SSF48264">
    <property type="entry name" value="Cytochrome P450"/>
    <property type="match status" value="1"/>
</dbReference>
<comment type="caution">
    <text evidence="16">The sequence shown here is derived from an EMBL/GenBank/DDBJ whole genome shotgun (WGS) entry which is preliminary data.</text>
</comment>
<dbReference type="Gene3D" id="1.10.630.10">
    <property type="entry name" value="Cytochrome P450"/>
    <property type="match status" value="1"/>
</dbReference>
<dbReference type="AlphaFoldDB" id="A0A484BJC6"/>
<dbReference type="PANTHER" id="PTHR24292:SF100">
    <property type="entry name" value="CYTOCHROME P450 6A16, ISOFORM B-RELATED"/>
    <property type="match status" value="1"/>
</dbReference>
<dbReference type="Proteomes" id="UP000295192">
    <property type="component" value="Unassembled WGS sequence"/>
</dbReference>
<evidence type="ECO:0000313" key="16">
    <source>
        <dbReference type="EMBL" id="TDG48966.1"/>
    </source>
</evidence>
<dbReference type="Pfam" id="PF00067">
    <property type="entry name" value="p450"/>
    <property type="match status" value="1"/>
</dbReference>
<dbReference type="GO" id="GO:0005506">
    <property type="term" value="F:iron ion binding"/>
    <property type="evidence" value="ECO:0007669"/>
    <property type="project" value="InterPro"/>
</dbReference>
<comment type="cofactor">
    <cofactor evidence="1 13">
        <name>heme</name>
        <dbReference type="ChEBI" id="CHEBI:30413"/>
    </cofactor>
</comment>
<keyword evidence="12 15" id="KW-0472">Membrane</keyword>
<dbReference type="EMBL" id="LSRL02000028">
    <property type="protein sequence ID" value="TDG48966.1"/>
    <property type="molecule type" value="Genomic_DNA"/>
</dbReference>
<dbReference type="STRING" id="7232.A0A484BJC6"/>